<reference evidence="1" key="1">
    <citation type="journal article" date="2010" name="Science">
        <title>The genome of the Western clawed frog Xenopus tropicalis.</title>
        <authorList>
            <person name="Hellsten U."/>
            <person name="Harland R.M."/>
            <person name="Gilchrist M.J."/>
            <person name="Hendrix D."/>
            <person name="Jurka J."/>
            <person name="Kapitonov V."/>
            <person name="Ovcharenko I."/>
            <person name="Putnam N.H."/>
            <person name="Shu S."/>
            <person name="Taher L."/>
            <person name="Blitz I.L."/>
            <person name="Blumberg B."/>
            <person name="Dichmann D.S."/>
            <person name="Dubchak I."/>
            <person name="Amaya E."/>
            <person name="Detter J.C."/>
            <person name="Fletcher R."/>
            <person name="Gerhard D.S."/>
            <person name="Goodstein D."/>
            <person name="Graves T."/>
            <person name="Grigoriev I.V."/>
            <person name="Grimwood J."/>
            <person name="Kawashima T."/>
            <person name="Lindquist E."/>
            <person name="Lucas S.M."/>
            <person name="Mead P.E."/>
            <person name="Mitros T."/>
            <person name="Ogino H."/>
            <person name="Ohta Y."/>
            <person name="Poliakov A.V."/>
            <person name="Pollet N."/>
            <person name="Robert J."/>
            <person name="Salamov A."/>
            <person name="Sater A.K."/>
            <person name="Schmutz J."/>
            <person name="Terry A."/>
            <person name="Vize P.D."/>
            <person name="Warren W.C."/>
            <person name="Wells D."/>
            <person name="Wills A."/>
            <person name="Wilson R.K."/>
            <person name="Zimmerman L.B."/>
            <person name="Zorn A.M."/>
            <person name="Grainger R."/>
            <person name="Grammer T."/>
            <person name="Khokha M.K."/>
            <person name="Richardson P.M."/>
            <person name="Rokhsar D.S."/>
        </authorList>
    </citation>
    <scope>NUCLEOTIDE SEQUENCE [LARGE SCALE GENOMIC DNA]</scope>
    <source>
        <strain evidence="1">Nigerian</strain>
    </source>
</reference>
<dbReference type="AlphaFoldDB" id="A0A6I8QFM0"/>
<dbReference type="Ensembl" id="ENSXETT00000097197">
    <property type="protein sequence ID" value="ENSXETP00000068401"/>
    <property type="gene ID" value="ENSXETG00000036640"/>
</dbReference>
<proteinExistence type="predicted"/>
<organism evidence="1">
    <name type="scientific">Xenopus tropicalis</name>
    <name type="common">Western clawed frog</name>
    <name type="synonym">Silurana tropicalis</name>
    <dbReference type="NCBI Taxonomy" id="8364"/>
    <lineage>
        <taxon>Eukaryota</taxon>
        <taxon>Metazoa</taxon>
        <taxon>Chordata</taxon>
        <taxon>Craniata</taxon>
        <taxon>Vertebrata</taxon>
        <taxon>Euteleostomi</taxon>
        <taxon>Amphibia</taxon>
        <taxon>Batrachia</taxon>
        <taxon>Anura</taxon>
        <taxon>Pipoidea</taxon>
        <taxon>Pipidae</taxon>
        <taxon>Xenopodinae</taxon>
        <taxon>Xenopus</taxon>
        <taxon>Silurana</taxon>
    </lineage>
</organism>
<accession>A0A6I8QFM0</accession>
<reference evidence="1" key="2">
    <citation type="submission" date="2020-05" db="UniProtKB">
        <authorList>
            <consortium name="Ensembl"/>
        </authorList>
    </citation>
    <scope>IDENTIFICATION</scope>
</reference>
<sequence length="33" mass="3777">MLKQLRRYKTGPISPAHHNYSLNLQDLPLACTP</sequence>
<dbReference type="InParanoid" id="A0A6I8QFM0"/>
<protein>
    <submittedName>
        <fullName evidence="1">Uncharacterized protein</fullName>
    </submittedName>
</protein>
<name>A0A6I8QFM0_XENTR</name>
<evidence type="ECO:0000313" key="1">
    <source>
        <dbReference type="Ensembl" id="ENSXETP00000068401"/>
    </source>
</evidence>
<dbReference type="Bgee" id="ENSXETG00000036640">
    <property type="expression patterns" value="Expressed in anatomical structure and 2 other cell types or tissues"/>
</dbReference>